<name>A0A284QVY0_ARMOS</name>
<evidence type="ECO:0000313" key="3">
    <source>
        <dbReference type="Proteomes" id="UP000219338"/>
    </source>
</evidence>
<accession>A0A284QVY0</accession>
<gene>
    <name evidence="2" type="ORF">ARMOST_03943</name>
</gene>
<feature type="region of interest" description="Disordered" evidence="1">
    <location>
        <begin position="1"/>
        <end position="37"/>
    </location>
</feature>
<dbReference type="Proteomes" id="UP000219338">
    <property type="component" value="Unassembled WGS sequence"/>
</dbReference>
<sequence length="37" mass="3960">MSPLLPSPNFASSDQHSTSTDARPFYANPYGLGATFN</sequence>
<dbReference type="AlphaFoldDB" id="A0A284QVY0"/>
<evidence type="ECO:0000313" key="2">
    <source>
        <dbReference type="EMBL" id="SJL00630.1"/>
    </source>
</evidence>
<keyword evidence="3" id="KW-1185">Reference proteome</keyword>
<organism evidence="2 3">
    <name type="scientific">Armillaria ostoyae</name>
    <name type="common">Armillaria root rot fungus</name>
    <dbReference type="NCBI Taxonomy" id="47428"/>
    <lineage>
        <taxon>Eukaryota</taxon>
        <taxon>Fungi</taxon>
        <taxon>Dikarya</taxon>
        <taxon>Basidiomycota</taxon>
        <taxon>Agaricomycotina</taxon>
        <taxon>Agaricomycetes</taxon>
        <taxon>Agaricomycetidae</taxon>
        <taxon>Agaricales</taxon>
        <taxon>Marasmiineae</taxon>
        <taxon>Physalacriaceae</taxon>
        <taxon>Armillaria</taxon>
    </lineage>
</organism>
<protein>
    <submittedName>
        <fullName evidence="2">Uncharacterized protein</fullName>
    </submittedName>
</protein>
<feature type="compositionally biased region" description="Polar residues" evidence="1">
    <location>
        <begin position="9"/>
        <end position="21"/>
    </location>
</feature>
<proteinExistence type="predicted"/>
<dbReference type="EMBL" id="FUEG01000002">
    <property type="protein sequence ID" value="SJL00630.1"/>
    <property type="molecule type" value="Genomic_DNA"/>
</dbReference>
<evidence type="ECO:0000256" key="1">
    <source>
        <dbReference type="SAM" id="MobiDB-lite"/>
    </source>
</evidence>
<reference evidence="3" key="1">
    <citation type="journal article" date="2017" name="Nat. Ecol. Evol.">
        <title>Genome expansion and lineage-specific genetic innovations in the forest pathogenic fungi Armillaria.</title>
        <authorList>
            <person name="Sipos G."/>
            <person name="Prasanna A.N."/>
            <person name="Walter M.C."/>
            <person name="O'Connor E."/>
            <person name="Balint B."/>
            <person name="Krizsan K."/>
            <person name="Kiss B."/>
            <person name="Hess J."/>
            <person name="Varga T."/>
            <person name="Slot J."/>
            <person name="Riley R."/>
            <person name="Boka B."/>
            <person name="Rigling D."/>
            <person name="Barry K."/>
            <person name="Lee J."/>
            <person name="Mihaltcheva S."/>
            <person name="LaButti K."/>
            <person name="Lipzen A."/>
            <person name="Waldron R."/>
            <person name="Moloney N.M."/>
            <person name="Sperisen C."/>
            <person name="Kredics L."/>
            <person name="Vagvoelgyi C."/>
            <person name="Patrignani A."/>
            <person name="Fitzpatrick D."/>
            <person name="Nagy I."/>
            <person name="Doyle S."/>
            <person name="Anderson J.B."/>
            <person name="Grigoriev I.V."/>
            <person name="Gueldener U."/>
            <person name="Muensterkoetter M."/>
            <person name="Nagy L.G."/>
        </authorList>
    </citation>
    <scope>NUCLEOTIDE SEQUENCE [LARGE SCALE GENOMIC DNA]</scope>
    <source>
        <strain evidence="3">C18/9</strain>
    </source>
</reference>